<dbReference type="InterPro" id="IPR031107">
    <property type="entry name" value="Small_HSP"/>
</dbReference>
<dbReference type="Proteomes" id="UP000001399">
    <property type="component" value="Chromosome"/>
</dbReference>
<gene>
    <name evidence="4" type="ordered locus">Rvan_2707</name>
</gene>
<dbReference type="eggNOG" id="COG0071">
    <property type="taxonomic scope" value="Bacteria"/>
</dbReference>
<accession>E3I7J9</accession>
<dbReference type="Pfam" id="PF00011">
    <property type="entry name" value="HSP20"/>
    <property type="match status" value="1"/>
</dbReference>
<dbReference type="SUPFAM" id="SSF49764">
    <property type="entry name" value="HSP20-like chaperones"/>
    <property type="match status" value="1"/>
</dbReference>
<evidence type="ECO:0000313" key="5">
    <source>
        <dbReference type="Proteomes" id="UP000001399"/>
    </source>
</evidence>
<organism evidence="4 5">
    <name type="scientific">Rhodomicrobium vannielii (strain ATCC 17100 / DSM 162 / LMG 4299 / NCIMB 10020 / ATH 3.1.1)</name>
    <dbReference type="NCBI Taxonomy" id="648757"/>
    <lineage>
        <taxon>Bacteria</taxon>
        <taxon>Pseudomonadati</taxon>
        <taxon>Pseudomonadota</taxon>
        <taxon>Alphaproteobacteria</taxon>
        <taxon>Hyphomicrobiales</taxon>
        <taxon>Hyphomicrobiaceae</taxon>
        <taxon>Rhodomicrobium</taxon>
    </lineage>
</organism>
<evidence type="ECO:0000313" key="4">
    <source>
        <dbReference type="EMBL" id="ADP71918.1"/>
    </source>
</evidence>
<proteinExistence type="inferred from homology"/>
<dbReference type="InterPro" id="IPR002068">
    <property type="entry name" value="A-crystallin/Hsp20_dom"/>
</dbReference>
<keyword evidence="5" id="KW-1185">Reference proteome</keyword>
<dbReference type="InterPro" id="IPR008978">
    <property type="entry name" value="HSP20-like_chaperone"/>
</dbReference>
<comment type="similarity">
    <text evidence="1 2">Belongs to the small heat shock protein (HSP20) family.</text>
</comment>
<evidence type="ECO:0000256" key="2">
    <source>
        <dbReference type="RuleBase" id="RU003616"/>
    </source>
</evidence>
<dbReference type="PROSITE" id="PS01031">
    <property type="entry name" value="SHSP"/>
    <property type="match status" value="1"/>
</dbReference>
<dbReference type="STRING" id="648757.Rvan_2707"/>
<protein>
    <submittedName>
        <fullName evidence="4">Molecular chaperone (Small heat shock protein)-like protein</fullName>
    </submittedName>
</protein>
<sequence>MTKKEFTTWMWFEALDRLSRAQRLHQQFFQVHHQAGQPAWEPPVDVLETKTEVLILCALPGVDPETVDAVIEGGMLTVSGKRSLPEELRTALIHQLELPQGRFARRIPLPPAHYVSVQRQASNGCLLITLEKKSL</sequence>
<dbReference type="KEGG" id="rva:Rvan_2707"/>
<evidence type="ECO:0000256" key="1">
    <source>
        <dbReference type="PROSITE-ProRule" id="PRU00285"/>
    </source>
</evidence>
<name>E3I7J9_RHOVT</name>
<dbReference type="HOGENOM" id="CLU_046737_9_4_5"/>
<keyword evidence="4" id="KW-0346">Stress response</keyword>
<dbReference type="RefSeq" id="WP_013420293.1">
    <property type="nucleotide sequence ID" value="NC_014664.1"/>
</dbReference>
<reference evidence="5" key="1">
    <citation type="journal article" date="2011" name="J. Bacteriol.">
        <title>Genome sequences of eight morphologically diverse alphaproteobacteria.</title>
        <authorList>
            <consortium name="US DOE Joint Genome Institute"/>
            <person name="Brown P.J."/>
            <person name="Kysela D.T."/>
            <person name="Buechlein A."/>
            <person name="Hemmerich C."/>
            <person name="Brun Y.V."/>
        </authorList>
    </citation>
    <scope>NUCLEOTIDE SEQUENCE [LARGE SCALE GENOMIC DNA]</scope>
    <source>
        <strain evidence="5">ATCC 17100 / ATH 3.1.1 / DSM 162 / LMG 4299</strain>
    </source>
</reference>
<dbReference type="CDD" id="cd06464">
    <property type="entry name" value="ACD_sHsps-like"/>
    <property type="match status" value="1"/>
</dbReference>
<evidence type="ECO:0000259" key="3">
    <source>
        <dbReference type="PROSITE" id="PS01031"/>
    </source>
</evidence>
<dbReference type="PANTHER" id="PTHR11527">
    <property type="entry name" value="HEAT-SHOCK PROTEIN 20 FAMILY MEMBER"/>
    <property type="match status" value="1"/>
</dbReference>
<dbReference type="AlphaFoldDB" id="E3I7J9"/>
<dbReference type="Gene3D" id="2.60.40.790">
    <property type="match status" value="1"/>
</dbReference>
<feature type="domain" description="SHSP" evidence="3">
    <location>
        <begin position="35"/>
        <end position="135"/>
    </location>
</feature>
<dbReference type="EMBL" id="CP002292">
    <property type="protein sequence ID" value="ADP71918.1"/>
    <property type="molecule type" value="Genomic_DNA"/>
</dbReference>